<reference evidence="3" key="1">
    <citation type="journal article" date="2019" name="Int. J. Syst. Evol. Microbiol.">
        <title>The Global Catalogue of Microorganisms (GCM) 10K type strain sequencing project: providing services to taxonomists for standard genome sequencing and annotation.</title>
        <authorList>
            <consortium name="The Broad Institute Genomics Platform"/>
            <consortium name="The Broad Institute Genome Sequencing Center for Infectious Disease"/>
            <person name="Wu L."/>
            <person name="Ma J."/>
        </authorList>
    </citation>
    <scope>NUCLEOTIDE SEQUENCE [LARGE SCALE GENOMIC DNA]</scope>
    <source>
        <strain evidence="3">CGMCC 4.1437</strain>
    </source>
</reference>
<feature type="domain" description="Type VII secretion system protein EssD-like" evidence="1">
    <location>
        <begin position="24"/>
        <end position="127"/>
    </location>
</feature>
<dbReference type="Gene3D" id="3.40.570.10">
    <property type="entry name" value="Extracellular Endonuclease, subunit A"/>
    <property type="match status" value="1"/>
</dbReference>
<evidence type="ECO:0000313" key="2">
    <source>
        <dbReference type="EMBL" id="MFC5663137.1"/>
    </source>
</evidence>
<accession>A0ABW0WZX5</accession>
<dbReference type="RefSeq" id="WP_380224788.1">
    <property type="nucleotide sequence ID" value="NZ_JBHSOF010000008.1"/>
</dbReference>
<proteinExistence type="predicted"/>
<protein>
    <submittedName>
        <fullName evidence="2">DNA/RNA non-specific endonuclease</fullName>
    </submittedName>
</protein>
<organism evidence="2 3">
    <name type="scientific">Kitasatospora misakiensis</name>
    <dbReference type="NCBI Taxonomy" id="67330"/>
    <lineage>
        <taxon>Bacteria</taxon>
        <taxon>Bacillati</taxon>
        <taxon>Actinomycetota</taxon>
        <taxon>Actinomycetes</taxon>
        <taxon>Kitasatosporales</taxon>
        <taxon>Streptomycetaceae</taxon>
        <taxon>Kitasatospora</taxon>
    </lineage>
</organism>
<sequence>MLAGTTPVLVHNCDIDYGQVLPDGRRTGVTAIVTPADIGTGTKASRRIIPPGFIKNVIGNTRGHLLPQSLGGDGKIEANIVRTASKVDNGAMSTFGNSIATHVGNGNTVLFQAVPQYLPGSNVPFRVDSGAFDDNGWSTAAQFLVG</sequence>
<dbReference type="EMBL" id="JBHSOF010000008">
    <property type="protein sequence ID" value="MFC5663137.1"/>
    <property type="molecule type" value="Genomic_DNA"/>
</dbReference>
<dbReference type="Pfam" id="PF13930">
    <property type="entry name" value="Endonuclea_NS_2"/>
    <property type="match status" value="1"/>
</dbReference>
<dbReference type="InterPro" id="IPR044927">
    <property type="entry name" value="Endonuclea_NS_2"/>
</dbReference>
<comment type="caution">
    <text evidence="2">The sequence shown here is derived from an EMBL/GenBank/DDBJ whole genome shotgun (WGS) entry which is preliminary data.</text>
</comment>
<evidence type="ECO:0000313" key="3">
    <source>
        <dbReference type="Proteomes" id="UP001595975"/>
    </source>
</evidence>
<keyword evidence="2" id="KW-0540">Nuclease</keyword>
<gene>
    <name evidence="2" type="ORF">ACFP3U_09095</name>
</gene>
<keyword evidence="3" id="KW-1185">Reference proteome</keyword>
<dbReference type="InterPro" id="IPR044929">
    <property type="entry name" value="DNA/RNA_non-sp_Endonuclease_sf"/>
</dbReference>
<dbReference type="GO" id="GO:0004519">
    <property type="term" value="F:endonuclease activity"/>
    <property type="evidence" value="ECO:0007669"/>
    <property type="project" value="UniProtKB-KW"/>
</dbReference>
<evidence type="ECO:0000259" key="1">
    <source>
        <dbReference type="Pfam" id="PF13930"/>
    </source>
</evidence>
<name>A0ABW0WZX5_9ACTN</name>
<keyword evidence="2" id="KW-0255">Endonuclease</keyword>
<keyword evidence="2" id="KW-0378">Hydrolase</keyword>
<dbReference type="Proteomes" id="UP001595975">
    <property type="component" value="Unassembled WGS sequence"/>
</dbReference>